<proteinExistence type="inferred from homology"/>
<evidence type="ECO:0000259" key="3">
    <source>
        <dbReference type="PROSITE" id="PS51462"/>
    </source>
</evidence>
<evidence type="ECO:0000256" key="2">
    <source>
        <dbReference type="RuleBase" id="RU003476"/>
    </source>
</evidence>
<dbReference type="PRINTS" id="PR00502">
    <property type="entry name" value="NUDIXFAMILY"/>
</dbReference>
<comment type="similarity">
    <text evidence="2">Belongs to the Nudix hydrolase family.</text>
</comment>
<evidence type="ECO:0000313" key="4">
    <source>
        <dbReference type="EMBL" id="OGK19383.1"/>
    </source>
</evidence>
<dbReference type="InterPro" id="IPR020084">
    <property type="entry name" value="NUDIX_hydrolase_CS"/>
</dbReference>
<dbReference type="PANTHER" id="PTHR43736">
    <property type="entry name" value="ADP-RIBOSE PYROPHOSPHATASE"/>
    <property type="match status" value="1"/>
</dbReference>
<accession>A0A1F7GKC8</accession>
<dbReference type="Gene3D" id="3.90.79.10">
    <property type="entry name" value="Nucleoside Triphosphate Pyrophosphohydrolase"/>
    <property type="match status" value="1"/>
</dbReference>
<sequence length="177" mass="20938">MDLQNYLLQHLTPSIIDDFEYDRWSSRLQQRKLTRDENTLSHCCVMVVIYNPDSKKVFAVDHKKAKMWLFPGGHIDIGELPIMALTREIKEELGLEVKPSDLAGPFSMQIVDIDNPPQLCREHYDTFYVLEQPPQKMSINMSEFHSCRWLSVPEAFEKIEDKYYKRSLSKFVSYMKW</sequence>
<protein>
    <recommendedName>
        <fullName evidence="3">Nudix hydrolase domain-containing protein</fullName>
    </recommendedName>
</protein>
<gene>
    <name evidence="4" type="ORF">A2799_02595</name>
</gene>
<dbReference type="InterPro" id="IPR000086">
    <property type="entry name" value="NUDIX_hydrolase_dom"/>
</dbReference>
<keyword evidence="1 2" id="KW-0378">Hydrolase</keyword>
<dbReference type="InterPro" id="IPR015797">
    <property type="entry name" value="NUDIX_hydrolase-like_dom_sf"/>
</dbReference>
<reference evidence="4 5" key="1">
    <citation type="journal article" date="2016" name="Nat. Commun.">
        <title>Thousands of microbial genomes shed light on interconnected biogeochemical processes in an aquifer system.</title>
        <authorList>
            <person name="Anantharaman K."/>
            <person name="Brown C.T."/>
            <person name="Hug L.A."/>
            <person name="Sharon I."/>
            <person name="Castelle C.J."/>
            <person name="Probst A.J."/>
            <person name="Thomas B.C."/>
            <person name="Singh A."/>
            <person name="Wilkins M.J."/>
            <person name="Karaoz U."/>
            <person name="Brodie E.L."/>
            <person name="Williams K.H."/>
            <person name="Hubbard S.S."/>
            <person name="Banfield J.F."/>
        </authorList>
    </citation>
    <scope>NUCLEOTIDE SEQUENCE [LARGE SCALE GENOMIC DNA]</scope>
</reference>
<evidence type="ECO:0000313" key="5">
    <source>
        <dbReference type="Proteomes" id="UP000176850"/>
    </source>
</evidence>
<feature type="domain" description="Nudix hydrolase" evidence="3">
    <location>
        <begin position="40"/>
        <end position="174"/>
    </location>
</feature>
<name>A0A1F7GKC8_9BACT</name>
<dbReference type="AlphaFoldDB" id="A0A1F7GKC8"/>
<dbReference type="Proteomes" id="UP000176850">
    <property type="component" value="Unassembled WGS sequence"/>
</dbReference>
<dbReference type="InterPro" id="IPR020476">
    <property type="entry name" value="Nudix_hydrolase"/>
</dbReference>
<dbReference type="PROSITE" id="PS00893">
    <property type="entry name" value="NUDIX_BOX"/>
    <property type="match status" value="1"/>
</dbReference>
<dbReference type="Pfam" id="PF00293">
    <property type="entry name" value="NUDIX"/>
    <property type="match status" value="1"/>
</dbReference>
<comment type="caution">
    <text evidence="4">The sequence shown here is derived from an EMBL/GenBank/DDBJ whole genome shotgun (WGS) entry which is preliminary data.</text>
</comment>
<evidence type="ECO:0000256" key="1">
    <source>
        <dbReference type="ARBA" id="ARBA00022801"/>
    </source>
</evidence>
<dbReference type="PROSITE" id="PS51462">
    <property type="entry name" value="NUDIX"/>
    <property type="match status" value="1"/>
</dbReference>
<dbReference type="SUPFAM" id="SSF55811">
    <property type="entry name" value="Nudix"/>
    <property type="match status" value="1"/>
</dbReference>
<organism evidence="4 5">
    <name type="scientific">Candidatus Roizmanbacteria bacterium RIFCSPHIGHO2_01_FULL_39_24</name>
    <dbReference type="NCBI Taxonomy" id="1802032"/>
    <lineage>
        <taxon>Bacteria</taxon>
        <taxon>Candidatus Roizmaniibacteriota</taxon>
    </lineage>
</organism>
<dbReference type="PANTHER" id="PTHR43736:SF1">
    <property type="entry name" value="DIHYDRONEOPTERIN TRIPHOSPHATE DIPHOSPHATASE"/>
    <property type="match status" value="1"/>
</dbReference>
<dbReference type="EMBL" id="MFZH01000012">
    <property type="protein sequence ID" value="OGK19383.1"/>
    <property type="molecule type" value="Genomic_DNA"/>
</dbReference>
<dbReference type="GO" id="GO:0016787">
    <property type="term" value="F:hydrolase activity"/>
    <property type="evidence" value="ECO:0007669"/>
    <property type="project" value="UniProtKB-KW"/>
</dbReference>